<dbReference type="Proteomes" id="UP000183454">
    <property type="component" value="Unassembled WGS sequence"/>
</dbReference>
<organism evidence="2 3">
    <name type="scientific">Nitrosomonas communis</name>
    <dbReference type="NCBI Taxonomy" id="44574"/>
    <lineage>
        <taxon>Bacteria</taxon>
        <taxon>Pseudomonadati</taxon>
        <taxon>Pseudomonadota</taxon>
        <taxon>Betaproteobacteria</taxon>
        <taxon>Nitrosomonadales</taxon>
        <taxon>Nitrosomonadaceae</taxon>
        <taxon>Nitrosomonas</taxon>
    </lineage>
</organism>
<dbReference type="InterPro" id="IPR025668">
    <property type="entry name" value="Tnp_DDE_dom"/>
</dbReference>
<proteinExistence type="predicted"/>
<gene>
    <name evidence="2" type="ORF">SAMN05421882_102341</name>
</gene>
<feature type="domain" description="Transposase DDE" evidence="1">
    <location>
        <begin position="16"/>
        <end position="121"/>
    </location>
</feature>
<dbReference type="Pfam" id="PF13701">
    <property type="entry name" value="DDE_Tnp_1_4"/>
    <property type="match status" value="1"/>
</dbReference>
<name>A0A1H2VQN1_9PROT</name>
<dbReference type="EMBL" id="FNNH01000023">
    <property type="protein sequence ID" value="SDW70587.1"/>
    <property type="molecule type" value="Genomic_DNA"/>
</dbReference>
<evidence type="ECO:0000259" key="1">
    <source>
        <dbReference type="Pfam" id="PF13701"/>
    </source>
</evidence>
<dbReference type="AlphaFoldDB" id="A0A1H2VQN1"/>
<protein>
    <submittedName>
        <fullName evidence="2">Transposase DDE domain group 1</fullName>
    </submittedName>
</protein>
<accession>A0A1H2VQN1</accession>
<evidence type="ECO:0000313" key="3">
    <source>
        <dbReference type="Proteomes" id="UP000183454"/>
    </source>
</evidence>
<reference evidence="2 3" key="1">
    <citation type="submission" date="2016-10" db="EMBL/GenBank/DDBJ databases">
        <authorList>
            <person name="de Groot N.N."/>
        </authorList>
    </citation>
    <scope>NUCLEOTIDE SEQUENCE [LARGE SCALE GENOMIC DNA]</scope>
    <source>
        <strain evidence="2 3">Nm110</strain>
    </source>
</reference>
<sequence length="123" mass="13811">MPVTKCIQKSFNFLDVKKRTVEVNFEGGEITSDGGVMLLRQADKRIGMSKAVAQALEDNRRQASGKHDSLTLLRQQVYALACGCEDLNDYQRLRYDLAIQSAVEREEVLASSSTLCRRKNQAN</sequence>
<evidence type="ECO:0000313" key="2">
    <source>
        <dbReference type="EMBL" id="SDW70587.1"/>
    </source>
</evidence>